<dbReference type="Gene3D" id="3.20.20.70">
    <property type="entry name" value="Aldolase class I"/>
    <property type="match status" value="1"/>
</dbReference>
<dbReference type="GO" id="GO:0006221">
    <property type="term" value="P:pyrimidine nucleotide biosynthetic process"/>
    <property type="evidence" value="ECO:0007669"/>
    <property type="project" value="UniProtKB-KW"/>
</dbReference>
<dbReference type="SUPFAM" id="SSF51395">
    <property type="entry name" value="FMN-linked oxidoreductases"/>
    <property type="match status" value="1"/>
</dbReference>
<proteinExistence type="predicted"/>
<dbReference type="GO" id="GO:0005737">
    <property type="term" value="C:cytoplasm"/>
    <property type="evidence" value="ECO:0007669"/>
    <property type="project" value="InterPro"/>
</dbReference>
<evidence type="ECO:0000313" key="11">
    <source>
        <dbReference type="Proteomes" id="UP001431572"/>
    </source>
</evidence>
<evidence type="ECO:0000256" key="5">
    <source>
        <dbReference type="ARBA" id="ARBA00022975"/>
    </source>
</evidence>
<comment type="cofactor">
    <cofactor evidence="1">
        <name>FMN</name>
        <dbReference type="ChEBI" id="CHEBI:58210"/>
    </cofactor>
</comment>
<keyword evidence="6" id="KW-0560">Oxidoreductase</keyword>
<dbReference type="EMBL" id="JACATZ010000003">
    <property type="protein sequence ID" value="NWJ48360.1"/>
    <property type="molecule type" value="Genomic_DNA"/>
</dbReference>
<dbReference type="PANTHER" id="PTHR48109:SF1">
    <property type="entry name" value="DIHYDROOROTATE DEHYDROGENASE (FUMARATE)"/>
    <property type="match status" value="1"/>
</dbReference>
<evidence type="ECO:0000256" key="4">
    <source>
        <dbReference type="ARBA" id="ARBA00022643"/>
    </source>
</evidence>
<dbReference type="AlphaFoldDB" id="A0A8T7M895"/>
<reference evidence="8 10" key="1">
    <citation type="submission" date="2020-06" db="EMBL/GenBank/DDBJ databases">
        <title>Anoxygenic phototrophic Chloroflexota member uses a Type I reaction center.</title>
        <authorList>
            <person name="Tsuji J.M."/>
            <person name="Shaw N.A."/>
            <person name="Nagashima S."/>
            <person name="Venkiteswaran J."/>
            <person name="Schiff S.L."/>
            <person name="Hanada S."/>
            <person name="Tank M."/>
            <person name="Neufeld J.D."/>
        </authorList>
    </citation>
    <scope>NUCLEOTIDE SEQUENCE [LARGE SCALE GENOMIC DNA]</scope>
    <source>
        <strain evidence="8">L227-S17</strain>
    </source>
</reference>
<organism evidence="8 10">
    <name type="scientific">Candidatus Chlorohelix allophototropha</name>
    <dbReference type="NCBI Taxonomy" id="3003348"/>
    <lineage>
        <taxon>Bacteria</taxon>
        <taxon>Bacillati</taxon>
        <taxon>Chloroflexota</taxon>
        <taxon>Chloroflexia</taxon>
        <taxon>Candidatus Chloroheliales</taxon>
        <taxon>Candidatus Chloroheliaceae</taxon>
        <taxon>Candidatus Chlorohelix</taxon>
    </lineage>
</organism>
<dbReference type="GO" id="GO:0004152">
    <property type="term" value="F:dihydroorotate dehydrogenase activity"/>
    <property type="evidence" value="ECO:0007669"/>
    <property type="project" value="TreeGrafter"/>
</dbReference>
<evidence type="ECO:0000256" key="6">
    <source>
        <dbReference type="ARBA" id="ARBA00023002"/>
    </source>
</evidence>
<reference evidence="9" key="2">
    <citation type="journal article" date="2024" name="Nature">
        <title>Anoxygenic phototroph of the Chloroflexota uses a type I reaction centre.</title>
        <authorList>
            <person name="Tsuji J.M."/>
            <person name="Shaw N.A."/>
            <person name="Nagashima S."/>
            <person name="Venkiteswaran J.J."/>
            <person name="Schiff S.L."/>
            <person name="Watanabe T."/>
            <person name="Fukui M."/>
            <person name="Hanada S."/>
            <person name="Tank M."/>
            <person name="Neufeld J.D."/>
        </authorList>
    </citation>
    <scope>NUCLEOTIDE SEQUENCE</scope>
    <source>
        <strain evidence="9">L227-S17</strain>
    </source>
</reference>
<keyword evidence="3" id="KW-0285">Flavoprotein</keyword>
<dbReference type="PANTHER" id="PTHR48109">
    <property type="entry name" value="DIHYDROOROTATE DEHYDROGENASE (QUINONE), MITOCHONDRIAL-RELATED"/>
    <property type="match status" value="1"/>
</dbReference>
<name>A0A8T7M895_9CHLR</name>
<keyword evidence="4" id="KW-0288">FMN</keyword>
<dbReference type="EMBL" id="CP128400">
    <property type="protein sequence ID" value="WJW68294.1"/>
    <property type="molecule type" value="Genomic_DNA"/>
</dbReference>
<evidence type="ECO:0000259" key="7">
    <source>
        <dbReference type="Pfam" id="PF01180"/>
    </source>
</evidence>
<evidence type="ECO:0000256" key="2">
    <source>
        <dbReference type="ARBA" id="ARBA00004725"/>
    </source>
</evidence>
<evidence type="ECO:0000313" key="10">
    <source>
        <dbReference type="Proteomes" id="UP000521676"/>
    </source>
</evidence>
<evidence type="ECO:0000313" key="8">
    <source>
        <dbReference type="EMBL" id="NWJ48360.1"/>
    </source>
</evidence>
<evidence type="ECO:0000256" key="3">
    <source>
        <dbReference type="ARBA" id="ARBA00022630"/>
    </source>
</evidence>
<dbReference type="RefSeq" id="WP_341470198.1">
    <property type="nucleotide sequence ID" value="NZ_CP128400.1"/>
</dbReference>
<keyword evidence="5" id="KW-0665">Pyrimidine biosynthesis</keyword>
<sequence length="375" mass="39700">MKTNSTYNIGLSYDENYERGPEFSGTLPELAEINRGLPAYSFFGKKLNSPLGVPAGPLLNSAYIKLYADLGFDVLTYKTVRTLRIPVHPFPNVLAVATSPEQMMPRGAKPELICLPDDSSPLEQLSITNSFGMPSRDPQTWQEDVAKARAAIHEGQMLVVSVVGTVKAGGTLQELAEDFALAGEWAKQAGAEAVEANFSCPNVQSGEGSLYQSPEAVGIIAAAMRKRLGSTPLILKMGFLDDDNLTHEVVSAAVRGGANALAAINTIPANVRTPEGVQALPGNGRLSSGICGAAIKPAGQAMVKRLLETRRALGISSSDLTIIGVGGVMTAPDALEYLEFGVDGVQSGTGAMWNPYLAQEFKQLYAKVDSTVSAR</sequence>
<dbReference type="InterPro" id="IPR005720">
    <property type="entry name" value="Dihydroorotate_DH_cat"/>
</dbReference>
<dbReference type="GO" id="GO:0006207">
    <property type="term" value="P:'de novo' pyrimidine nucleobase biosynthetic process"/>
    <property type="evidence" value="ECO:0007669"/>
    <property type="project" value="TreeGrafter"/>
</dbReference>
<dbReference type="Pfam" id="PF01180">
    <property type="entry name" value="DHO_dh"/>
    <property type="match status" value="1"/>
</dbReference>
<protein>
    <submittedName>
        <fullName evidence="8">Dihydroorotate dehydrogenase</fullName>
    </submittedName>
</protein>
<dbReference type="Proteomes" id="UP000521676">
    <property type="component" value="Unassembled WGS sequence"/>
</dbReference>
<feature type="domain" description="Dihydroorotate dehydrogenase catalytic" evidence="7">
    <location>
        <begin position="127"/>
        <end position="356"/>
    </location>
</feature>
<dbReference type="InterPro" id="IPR013785">
    <property type="entry name" value="Aldolase_TIM"/>
</dbReference>
<dbReference type="Proteomes" id="UP001431572">
    <property type="component" value="Chromosome 2"/>
</dbReference>
<evidence type="ECO:0000313" key="9">
    <source>
        <dbReference type="EMBL" id="WJW68294.1"/>
    </source>
</evidence>
<accession>A0A8T7M895</accession>
<comment type="pathway">
    <text evidence="2">Pyrimidine metabolism; UMP biosynthesis via de novo pathway.</text>
</comment>
<gene>
    <name evidence="8" type="ORF">HXX08_21090</name>
    <name evidence="9" type="ORF">OZ401_003902</name>
</gene>
<keyword evidence="11" id="KW-1185">Reference proteome</keyword>
<evidence type="ECO:0000256" key="1">
    <source>
        <dbReference type="ARBA" id="ARBA00001917"/>
    </source>
</evidence>
<dbReference type="InterPro" id="IPR050074">
    <property type="entry name" value="DHO_dehydrogenase"/>
</dbReference>